<keyword evidence="3" id="KW-0240">DNA-directed RNA polymerase</keyword>
<organism evidence="3 4">
    <name type="scientific">Bacillus mesophilus</name>
    <dbReference type="NCBI Taxonomy" id="1808955"/>
    <lineage>
        <taxon>Bacteria</taxon>
        <taxon>Bacillati</taxon>
        <taxon>Bacillota</taxon>
        <taxon>Bacilli</taxon>
        <taxon>Bacillales</taxon>
        <taxon>Bacillaceae</taxon>
        <taxon>Bacillus</taxon>
    </lineage>
</organism>
<dbReference type="AlphaFoldDB" id="A0A6M0QAU7"/>
<keyword evidence="3" id="KW-0804">Transcription</keyword>
<evidence type="ECO:0000256" key="2">
    <source>
        <dbReference type="SAM" id="Phobius"/>
    </source>
</evidence>
<feature type="transmembrane region" description="Helical" evidence="2">
    <location>
        <begin position="42"/>
        <end position="68"/>
    </location>
</feature>
<keyword evidence="2" id="KW-0472">Membrane</keyword>
<dbReference type="EMBL" id="JAAIWM010000005">
    <property type="protein sequence ID" value="NEY72879.1"/>
    <property type="molecule type" value="Genomic_DNA"/>
</dbReference>
<dbReference type="Pfam" id="PF11772">
    <property type="entry name" value="EpuA"/>
    <property type="match status" value="1"/>
</dbReference>
<gene>
    <name evidence="3" type="ORF">G4D63_14165</name>
</gene>
<keyword evidence="2" id="KW-1133">Transmembrane helix</keyword>
<feature type="region of interest" description="Disordered" evidence="1">
    <location>
        <begin position="1"/>
        <end position="30"/>
    </location>
</feature>
<evidence type="ECO:0000313" key="3">
    <source>
        <dbReference type="EMBL" id="NEY72879.1"/>
    </source>
</evidence>
<proteinExistence type="predicted"/>
<name>A0A6M0QAU7_9BACI</name>
<evidence type="ECO:0000313" key="4">
    <source>
        <dbReference type="Proteomes" id="UP000481043"/>
    </source>
</evidence>
<dbReference type="RefSeq" id="WP_163180357.1">
    <property type="nucleotide sequence ID" value="NZ_JAAIWM010000005.1"/>
</dbReference>
<comment type="caution">
    <text evidence="3">The sequence shown here is derived from an EMBL/GenBank/DDBJ whole genome shotgun (WGS) entry which is preliminary data.</text>
</comment>
<dbReference type="Proteomes" id="UP000481043">
    <property type="component" value="Unassembled WGS sequence"/>
</dbReference>
<evidence type="ECO:0000256" key="1">
    <source>
        <dbReference type="SAM" id="MobiDB-lite"/>
    </source>
</evidence>
<feature type="compositionally biased region" description="Basic and acidic residues" evidence="1">
    <location>
        <begin position="8"/>
        <end position="30"/>
    </location>
</feature>
<reference evidence="3 4" key="1">
    <citation type="submission" date="2020-02" db="EMBL/GenBank/DDBJ databases">
        <title>Bacillus aquiflavi sp. nov., isolated from yellow water of strong flavor Chinese baijiu in Yibin region of China.</title>
        <authorList>
            <person name="Xie J."/>
        </authorList>
    </citation>
    <scope>NUCLEOTIDE SEQUENCE [LARGE SCALE GENOMIC DNA]</scope>
    <source>
        <strain evidence="3 4">SA4</strain>
    </source>
</reference>
<keyword evidence="2" id="KW-0812">Transmembrane</keyword>
<dbReference type="InterPro" id="IPR024596">
    <property type="entry name" value="RNApol_su_b/EpuA"/>
</dbReference>
<dbReference type="GO" id="GO:0000428">
    <property type="term" value="C:DNA-directed RNA polymerase complex"/>
    <property type="evidence" value="ECO:0007669"/>
    <property type="project" value="UniProtKB-KW"/>
</dbReference>
<protein>
    <submittedName>
        <fullName evidence="3">DNA-directed RNA polymerase subunit beta</fullName>
    </submittedName>
</protein>
<accession>A0A6M0QAU7</accession>
<sequence length="92" mass="10539">MLPSVENVEVKTREDVKKNKKERKEKAEKEKPIKIRIRLFPIWLRLLIIVVLLGLSLLAGVAVGYGIIGNGEMDDAFKESTWTHIIDLVKKQ</sequence>
<keyword evidence="4" id="KW-1185">Reference proteome</keyword>